<dbReference type="AlphaFoldDB" id="A0A9Y2AKT4"/>
<dbReference type="NCBIfam" id="TIGR00252">
    <property type="entry name" value="YraN family protein"/>
    <property type="match status" value="1"/>
</dbReference>
<comment type="similarity">
    <text evidence="1 2">Belongs to the UPF0102 family.</text>
</comment>
<evidence type="ECO:0000256" key="2">
    <source>
        <dbReference type="HAMAP-Rule" id="MF_00048"/>
    </source>
</evidence>
<dbReference type="EMBL" id="CP120678">
    <property type="protein sequence ID" value="WIW71826.1"/>
    <property type="molecule type" value="Genomic_DNA"/>
</dbReference>
<dbReference type="KEGG" id="sgbi:P3F81_05910"/>
<accession>A0A9Y2AKT4</accession>
<name>A0A9Y2AKT4_9FIRM</name>
<gene>
    <name evidence="3" type="ORF">P3F81_05910</name>
</gene>
<dbReference type="Gene3D" id="3.40.1350.10">
    <property type="match status" value="1"/>
</dbReference>
<dbReference type="InterPro" id="IPR011856">
    <property type="entry name" value="tRNA_endonuc-like_dom_sf"/>
</dbReference>
<sequence length="119" mass="13905">MNNREFGIQGEKIAADYLLAKNYKILKCNYKIKLGEIDLIAKKGSLITFVEVKTRKSLNYGVPSQAVNWKKQRKIIQVAQVYISTIEEENYHFSFDIIEVVWKNNHSWDVNHIINGFEI</sequence>
<evidence type="ECO:0000313" key="4">
    <source>
        <dbReference type="Proteomes" id="UP001243623"/>
    </source>
</evidence>
<dbReference type="Pfam" id="PF02021">
    <property type="entry name" value="UPF0102"/>
    <property type="match status" value="1"/>
</dbReference>
<dbReference type="Proteomes" id="UP001243623">
    <property type="component" value="Chromosome"/>
</dbReference>
<proteinExistence type="inferred from homology"/>
<dbReference type="PANTHER" id="PTHR34039">
    <property type="entry name" value="UPF0102 PROTEIN YRAN"/>
    <property type="match status" value="1"/>
</dbReference>
<dbReference type="PANTHER" id="PTHR34039:SF1">
    <property type="entry name" value="UPF0102 PROTEIN YRAN"/>
    <property type="match status" value="1"/>
</dbReference>
<organism evidence="3 4">
    <name type="scientific">Selenobaculum gibii</name>
    <dbReference type="NCBI Taxonomy" id="3054208"/>
    <lineage>
        <taxon>Bacteria</taxon>
        <taxon>Bacillati</taxon>
        <taxon>Bacillota</taxon>
        <taxon>Negativicutes</taxon>
        <taxon>Selenomonadales</taxon>
        <taxon>Selenomonadaceae</taxon>
        <taxon>Selenobaculum</taxon>
    </lineage>
</organism>
<keyword evidence="4" id="KW-1185">Reference proteome</keyword>
<dbReference type="RefSeq" id="WP_147668381.1">
    <property type="nucleotide sequence ID" value="NZ_CP120678.1"/>
</dbReference>
<dbReference type="NCBIfam" id="NF009150">
    <property type="entry name" value="PRK12497.1-3"/>
    <property type="match status" value="1"/>
</dbReference>
<reference evidence="3" key="1">
    <citation type="submission" date="2023-03" db="EMBL/GenBank/DDBJ databases">
        <title>Selenobaculum gbiensis gen. nov. sp. nov., a new bacterium isolated from the gut microbiota of IBD patient.</title>
        <authorList>
            <person name="Yeo S."/>
            <person name="Park H."/>
            <person name="Huh C.S."/>
        </authorList>
    </citation>
    <scope>NUCLEOTIDE SEQUENCE</scope>
    <source>
        <strain evidence="3">ICN-92133</strain>
    </source>
</reference>
<dbReference type="HAMAP" id="MF_00048">
    <property type="entry name" value="UPF0102"/>
    <property type="match status" value="1"/>
</dbReference>
<dbReference type="InterPro" id="IPR003509">
    <property type="entry name" value="UPF0102_YraN-like"/>
</dbReference>
<evidence type="ECO:0000313" key="3">
    <source>
        <dbReference type="EMBL" id="WIW71826.1"/>
    </source>
</evidence>
<dbReference type="GO" id="GO:0003676">
    <property type="term" value="F:nucleic acid binding"/>
    <property type="evidence" value="ECO:0007669"/>
    <property type="project" value="InterPro"/>
</dbReference>
<protein>
    <recommendedName>
        <fullName evidence="2">UPF0102 protein P3F81_05910</fullName>
    </recommendedName>
</protein>
<dbReference type="InterPro" id="IPR011335">
    <property type="entry name" value="Restrct_endonuc-II-like"/>
</dbReference>
<dbReference type="SUPFAM" id="SSF52980">
    <property type="entry name" value="Restriction endonuclease-like"/>
    <property type="match status" value="1"/>
</dbReference>
<dbReference type="CDD" id="cd20736">
    <property type="entry name" value="PoNe_Nuclease"/>
    <property type="match status" value="1"/>
</dbReference>
<evidence type="ECO:0000256" key="1">
    <source>
        <dbReference type="ARBA" id="ARBA00006738"/>
    </source>
</evidence>